<protein>
    <recommendedName>
        <fullName evidence="3">HNH nuclease domain-containing protein</fullName>
    </recommendedName>
</protein>
<keyword evidence="2" id="KW-1185">Reference proteome</keyword>
<accession>A0ABR1PY37</accession>
<sequence>MAAQSKMPELYRGKCTFTHITVAVEGAHVIANHLCSKNDSRRLFEFQDALRWLIPAEVVSKIVKILAGNVACNIIPLQKGVHFAWDNYQLVIRPMPLEEDEVDDGKTLKLQFLWFNPEDRITSSSIYEDRNLSRHEAKGGFVDWKRRTLTDETLAEGADTKTWPYIIHTGDVYILETIDAEKFPLPSLELLSLQFNINVIFHSLRGQGELKSIFRGPPPDIDGDMLRSWELQDAGSDLGSGNWS</sequence>
<evidence type="ECO:0008006" key="3">
    <source>
        <dbReference type="Google" id="ProtNLM"/>
    </source>
</evidence>
<dbReference type="RefSeq" id="XP_066694591.1">
    <property type="nucleotide sequence ID" value="XM_066847895.1"/>
</dbReference>
<proteinExistence type="predicted"/>
<evidence type="ECO:0000313" key="2">
    <source>
        <dbReference type="Proteomes" id="UP001391051"/>
    </source>
</evidence>
<dbReference type="GeneID" id="92080957"/>
<gene>
    <name evidence="1" type="ORF">PG986_011673</name>
</gene>
<name>A0ABR1PY37_9PEZI</name>
<reference evidence="1 2" key="1">
    <citation type="submission" date="2023-01" db="EMBL/GenBank/DDBJ databases">
        <title>Analysis of 21 Apiospora genomes using comparative genomics revels a genus with tremendous synthesis potential of carbohydrate active enzymes and secondary metabolites.</title>
        <authorList>
            <person name="Sorensen T."/>
        </authorList>
    </citation>
    <scope>NUCLEOTIDE SEQUENCE [LARGE SCALE GENOMIC DNA]</scope>
    <source>
        <strain evidence="1 2">CBS 24483</strain>
    </source>
</reference>
<dbReference type="EMBL" id="JAQQWE010000008">
    <property type="protein sequence ID" value="KAK7942560.1"/>
    <property type="molecule type" value="Genomic_DNA"/>
</dbReference>
<organism evidence="1 2">
    <name type="scientific">Apiospora aurea</name>
    <dbReference type="NCBI Taxonomy" id="335848"/>
    <lineage>
        <taxon>Eukaryota</taxon>
        <taxon>Fungi</taxon>
        <taxon>Dikarya</taxon>
        <taxon>Ascomycota</taxon>
        <taxon>Pezizomycotina</taxon>
        <taxon>Sordariomycetes</taxon>
        <taxon>Xylariomycetidae</taxon>
        <taxon>Amphisphaeriales</taxon>
        <taxon>Apiosporaceae</taxon>
        <taxon>Apiospora</taxon>
    </lineage>
</organism>
<comment type="caution">
    <text evidence="1">The sequence shown here is derived from an EMBL/GenBank/DDBJ whole genome shotgun (WGS) entry which is preliminary data.</text>
</comment>
<dbReference type="Proteomes" id="UP001391051">
    <property type="component" value="Unassembled WGS sequence"/>
</dbReference>
<evidence type="ECO:0000313" key="1">
    <source>
        <dbReference type="EMBL" id="KAK7942560.1"/>
    </source>
</evidence>